<dbReference type="SUPFAM" id="SSF56024">
    <property type="entry name" value="Phospholipase D/nuclease"/>
    <property type="match status" value="2"/>
</dbReference>
<reference evidence="2 3" key="1">
    <citation type="submission" date="2006-02" db="EMBL/GenBank/DDBJ databases">
        <authorList>
            <person name="Pinhassi J."/>
            <person name="Pedros-Alio C."/>
            <person name="Ferriera S."/>
            <person name="Johnson J."/>
            <person name="Kravitz S."/>
            <person name="Halpern A."/>
            <person name="Remington K."/>
            <person name="Beeson K."/>
            <person name="Tran B."/>
            <person name="Rogers Y.-H."/>
            <person name="Friedman R."/>
            <person name="Venter J.C."/>
        </authorList>
    </citation>
    <scope>NUCLEOTIDE SEQUENCE [LARGE SCALE GENOMIC DNA]</scope>
    <source>
        <strain evidence="2 3">MED297</strain>
    </source>
</reference>
<dbReference type="PANTHER" id="PTHR21248">
    <property type="entry name" value="CARDIOLIPIN SYNTHASE"/>
    <property type="match status" value="1"/>
</dbReference>
<keyword evidence="3" id="KW-1185">Reference proteome</keyword>
<accession>A4BCB1</accession>
<dbReference type="GO" id="GO:0032049">
    <property type="term" value="P:cardiolipin biosynthetic process"/>
    <property type="evidence" value="ECO:0007669"/>
    <property type="project" value="UniProtKB-ARBA"/>
</dbReference>
<dbReference type="Pfam" id="PF13091">
    <property type="entry name" value="PLDc_2"/>
    <property type="match status" value="2"/>
</dbReference>
<comment type="caution">
    <text evidence="2">The sequence shown here is derived from an EMBL/GenBank/DDBJ whole genome shotgun (WGS) entry which is preliminary data.</text>
</comment>
<dbReference type="PROSITE" id="PS50035">
    <property type="entry name" value="PLD"/>
    <property type="match status" value="2"/>
</dbReference>
<evidence type="ECO:0000259" key="1">
    <source>
        <dbReference type="PROSITE" id="PS50035"/>
    </source>
</evidence>
<dbReference type="InterPro" id="IPR001736">
    <property type="entry name" value="PLipase_D/transphosphatidylase"/>
</dbReference>
<dbReference type="Proteomes" id="UP000005953">
    <property type="component" value="Unassembled WGS sequence"/>
</dbReference>
<dbReference type="CDD" id="cd09113">
    <property type="entry name" value="PLDc_ymdC_like_2"/>
    <property type="match status" value="1"/>
</dbReference>
<dbReference type="Gene3D" id="3.30.870.10">
    <property type="entry name" value="Endonuclease Chain A"/>
    <property type="match status" value="2"/>
</dbReference>
<dbReference type="InterPro" id="IPR025202">
    <property type="entry name" value="PLD-like_dom"/>
</dbReference>
<gene>
    <name evidence="2" type="ORF">MED297_13177</name>
</gene>
<dbReference type="CDD" id="cd09111">
    <property type="entry name" value="PLDc_ymdC_like_1"/>
    <property type="match status" value="1"/>
</dbReference>
<dbReference type="SMART" id="SM00155">
    <property type="entry name" value="PLDc"/>
    <property type="match status" value="2"/>
</dbReference>
<dbReference type="HOGENOM" id="CLU_026287_0_0_6"/>
<evidence type="ECO:0000313" key="3">
    <source>
        <dbReference type="Proteomes" id="UP000005953"/>
    </source>
</evidence>
<sequence length="482" mass="54426">MPEPANVQAFSRLAKVLPVPENTEPDESGNLLIRNGELALRARVALIQSADNSIDVQYFLWKNDQTGRYLIKQLLEAAERGVDVRLLLDGWITQDLNGLLAWVDEQPNIEVHFYNPFLAETNIGRALNLATDFDRLNRRMHNKSFTVDGVATITGGRNVSDSYFFHHPEVNYLDADVLSIGPVVNQVSESFNEYWHNRMTVPAAELSYSNIDDEERTAIANQLAGDHFEPDNQPESVEAFLMDIHSQMVWAPTRFVADKAGVRDPSVGDLPKTAAQELADLVRNTEREMLIESAYLVLSPEVTEYLSDKQRSGVRVRFLTNSMASNTVFLNHASYAKYRENIVASGIELYEAKPLIDTCQLGYIAAGHCSQSQRISLHTKTAVFDERFVYAGSFNFNLRSAYLNTESALIIDSVEMAAQLKQQMRNLMTLKASWQPKFLGDELLWMTIEDNELIETREEPNTTALERFGAEILSRVPGAEYY</sequence>
<proteinExistence type="predicted"/>
<protein>
    <submittedName>
        <fullName evidence="2">Phopholipase D domain protein</fullName>
    </submittedName>
</protein>
<dbReference type="PANTHER" id="PTHR21248:SF12">
    <property type="entry name" value="CARDIOLIPIN SYNTHASE C"/>
    <property type="match status" value="1"/>
</dbReference>
<dbReference type="GO" id="GO:0030572">
    <property type="term" value="F:phosphatidyltransferase activity"/>
    <property type="evidence" value="ECO:0007669"/>
    <property type="project" value="UniProtKB-ARBA"/>
</dbReference>
<organism evidence="2 3">
    <name type="scientific">Reinekea blandensis MED297</name>
    <dbReference type="NCBI Taxonomy" id="314283"/>
    <lineage>
        <taxon>Bacteria</taxon>
        <taxon>Pseudomonadati</taxon>
        <taxon>Pseudomonadota</taxon>
        <taxon>Gammaproteobacteria</taxon>
        <taxon>Oceanospirillales</taxon>
        <taxon>Saccharospirillaceae</taxon>
        <taxon>Reinekea</taxon>
    </lineage>
</organism>
<name>A4BCB1_9GAMM</name>
<dbReference type="STRING" id="314283.MED297_13177"/>
<dbReference type="AlphaFoldDB" id="A4BCB1"/>
<feature type="domain" description="PLD phosphodiesterase" evidence="1">
    <location>
        <begin position="373"/>
        <end position="400"/>
    </location>
</feature>
<evidence type="ECO:0000313" key="2">
    <source>
        <dbReference type="EMBL" id="EAR10177.1"/>
    </source>
</evidence>
<feature type="domain" description="PLD phosphodiesterase" evidence="1">
    <location>
        <begin position="136"/>
        <end position="163"/>
    </location>
</feature>
<dbReference type="EMBL" id="AAOE01000005">
    <property type="protein sequence ID" value="EAR10177.1"/>
    <property type="molecule type" value="Genomic_DNA"/>
</dbReference>